<evidence type="ECO:0000313" key="2">
    <source>
        <dbReference type="EMBL" id="QFG08518.1"/>
    </source>
</evidence>
<keyword evidence="1" id="KW-0812">Transmembrane</keyword>
<reference evidence="2 3" key="1">
    <citation type="submission" date="2019-07" db="EMBL/GenBank/DDBJ databases">
        <authorList>
            <person name="Stoner T.H."/>
            <person name="Garlena R.A."/>
            <person name="Russell D.A."/>
            <person name="Pope W.H."/>
            <person name="Jacobs-Sera D."/>
            <person name="Hatfull G.F."/>
        </authorList>
    </citation>
    <scope>NUCLEOTIDE SEQUENCE [LARGE SCALE GENOMIC DNA]</scope>
</reference>
<dbReference type="EMBL" id="MN234166">
    <property type="protein sequence ID" value="QFG08518.1"/>
    <property type="molecule type" value="Genomic_DNA"/>
</dbReference>
<keyword evidence="1" id="KW-0472">Membrane</keyword>
<name>A0A5J6TDQ4_9CAUD</name>
<accession>A0A5J6TDQ4</accession>
<feature type="transmembrane region" description="Helical" evidence="1">
    <location>
        <begin position="53"/>
        <end position="71"/>
    </location>
</feature>
<protein>
    <recommendedName>
        <fullName evidence="4">Holin</fullName>
    </recommendedName>
</protein>
<organism evidence="2 3">
    <name type="scientific">Gordonia phage ASerpRocky</name>
    <dbReference type="NCBI Taxonomy" id="2599841"/>
    <lineage>
        <taxon>Viruses</taxon>
        <taxon>Duplodnaviria</taxon>
        <taxon>Heunggongvirae</taxon>
        <taxon>Uroviricota</taxon>
        <taxon>Caudoviricetes</taxon>
        <taxon>Demosthenesvirus</taxon>
        <taxon>Demosthenesvirus demosthenes</taxon>
    </lineage>
</organism>
<evidence type="ECO:0000256" key="1">
    <source>
        <dbReference type="SAM" id="Phobius"/>
    </source>
</evidence>
<evidence type="ECO:0008006" key="4">
    <source>
        <dbReference type="Google" id="ProtNLM"/>
    </source>
</evidence>
<dbReference type="InterPro" id="IPR056390">
    <property type="entry name" value="Holin_phage"/>
</dbReference>
<dbReference type="Pfam" id="PF23809">
    <property type="entry name" value="Phage_holin_9"/>
    <property type="match status" value="1"/>
</dbReference>
<sequence length="150" mass="16238">MSISPQGSGTDLVIRPNIFNVRSFNDFIAMLYAILPALTPILLSYGVLSDDEVALWIGLGTNVCQLILQFVRTEDFARRIIYTILNLAVSVLVVYRGLDPNFLDQWLPLLVLILGAPPAAVAVQNVNTSGDNVVPINRGLPPEGGARHAA</sequence>
<gene>
    <name evidence="2" type="primary">31</name>
    <name evidence="2" type="ORF">PBI_ASERPROCKY_31</name>
</gene>
<dbReference type="Proteomes" id="UP000327569">
    <property type="component" value="Segment"/>
</dbReference>
<feature type="transmembrane region" description="Helical" evidence="1">
    <location>
        <begin position="27"/>
        <end position="47"/>
    </location>
</feature>
<proteinExistence type="predicted"/>
<feature type="transmembrane region" description="Helical" evidence="1">
    <location>
        <begin position="80"/>
        <end position="98"/>
    </location>
</feature>
<keyword evidence="1" id="KW-1133">Transmembrane helix</keyword>
<evidence type="ECO:0000313" key="3">
    <source>
        <dbReference type="Proteomes" id="UP000327569"/>
    </source>
</evidence>